<dbReference type="AlphaFoldDB" id="A0A922TMP1"/>
<gene>
    <name evidence="1" type="ORF">FD34_GL001607</name>
</gene>
<reference evidence="1 2" key="1">
    <citation type="journal article" date="2015" name="Genome Announc.">
        <title>Expanding the biotechnology potential of lactobacilli through comparative genomics of 213 strains and associated genera.</title>
        <authorList>
            <person name="Sun Z."/>
            <person name="Harris H.M."/>
            <person name="McCann A."/>
            <person name="Guo C."/>
            <person name="Argimon S."/>
            <person name="Zhang W."/>
            <person name="Yang X."/>
            <person name="Jeffery I.B."/>
            <person name="Cooney J.C."/>
            <person name="Kagawa T.F."/>
            <person name="Liu W."/>
            <person name="Song Y."/>
            <person name="Salvetti E."/>
            <person name="Wrobel A."/>
            <person name="Rasinkangas P."/>
            <person name="Parkhill J."/>
            <person name="Rea M.C."/>
            <person name="O'Sullivan O."/>
            <person name="Ritari J."/>
            <person name="Douillard F.P."/>
            <person name="Paul Ross R."/>
            <person name="Yang R."/>
            <person name="Briner A.E."/>
            <person name="Felis G.E."/>
            <person name="de Vos W.M."/>
            <person name="Barrangou R."/>
            <person name="Klaenhammer T.R."/>
            <person name="Caufield P.W."/>
            <person name="Cui Y."/>
            <person name="Zhang H."/>
            <person name="O'Toole P.W."/>
        </authorList>
    </citation>
    <scope>NUCLEOTIDE SEQUENCE [LARGE SCALE GENOMIC DNA]</scope>
    <source>
        <strain evidence="1 2">DSM 8475</strain>
    </source>
</reference>
<accession>A0A922TMP1</accession>
<dbReference type="GeneID" id="87979547"/>
<name>A0A922TMP1_9LACO</name>
<organism evidence="1 2">
    <name type="scientific">Limosilactobacillus pontis DSM 8475</name>
    <dbReference type="NCBI Taxonomy" id="1423794"/>
    <lineage>
        <taxon>Bacteria</taxon>
        <taxon>Bacillati</taxon>
        <taxon>Bacillota</taxon>
        <taxon>Bacilli</taxon>
        <taxon>Lactobacillales</taxon>
        <taxon>Lactobacillaceae</taxon>
        <taxon>Limosilactobacillus</taxon>
    </lineage>
</organism>
<protein>
    <recommendedName>
        <fullName evidence="3">L,D-transpeptidase</fullName>
    </recommendedName>
</protein>
<evidence type="ECO:0000313" key="2">
    <source>
        <dbReference type="Proteomes" id="UP000051085"/>
    </source>
</evidence>
<dbReference type="EMBL" id="AZGO01000043">
    <property type="protein sequence ID" value="KRM36915.1"/>
    <property type="molecule type" value="Genomic_DNA"/>
</dbReference>
<sequence length="188" mass="21460">MNNKQKQFILLTTAMFAVIVLIFNIHAYVDSSRFISGASRPSQVLNVNRLRHPNINKPSEHRHYLDLSKQGQLRLIMVPGLNRLYVLSGQRVVYIMHTRTNIQRRALTSQGHHGQQVAHVNSDHTLAGRNWSALSHQCYIIAPATVDQDHVAKDWLKTAFAFPNSIQLSQPDAQWLQSLPKNTKIIIR</sequence>
<evidence type="ECO:0000313" key="1">
    <source>
        <dbReference type="EMBL" id="KRM36915.1"/>
    </source>
</evidence>
<dbReference type="RefSeq" id="WP_057806862.1">
    <property type="nucleotide sequence ID" value="NZ_AZGO01000043.1"/>
</dbReference>
<comment type="caution">
    <text evidence="1">The sequence shown here is derived from an EMBL/GenBank/DDBJ whole genome shotgun (WGS) entry which is preliminary data.</text>
</comment>
<evidence type="ECO:0008006" key="3">
    <source>
        <dbReference type="Google" id="ProtNLM"/>
    </source>
</evidence>
<proteinExistence type="predicted"/>
<dbReference type="Proteomes" id="UP000051085">
    <property type="component" value="Unassembled WGS sequence"/>
</dbReference>